<protein>
    <submittedName>
        <fullName evidence="2">Uncharacterized protein</fullName>
    </submittedName>
</protein>
<reference evidence="2" key="1">
    <citation type="submission" date="2020-01" db="EMBL/GenBank/DDBJ databases">
        <title>The Celery Genome Sequence Reveals Sequential Paleo-tetraploidization, Resistance Gene Elimination, Karyotype Evolution, and Functional Innovation in Apiales.</title>
        <authorList>
            <person name="Song X."/>
        </authorList>
    </citation>
    <scope>NUCLEOTIDE SEQUENCE</scope>
    <source>
        <tissue evidence="2">Leaf</tissue>
    </source>
</reference>
<feature type="chain" id="PRO_5026976056" evidence="1">
    <location>
        <begin position="39"/>
        <end position="86"/>
    </location>
</feature>
<dbReference type="EMBL" id="WRXP01002388">
    <property type="protein sequence ID" value="KAF1001808.1"/>
    <property type="molecule type" value="Genomic_DNA"/>
</dbReference>
<feature type="signal peptide" evidence="1">
    <location>
        <begin position="1"/>
        <end position="38"/>
    </location>
</feature>
<evidence type="ECO:0000256" key="1">
    <source>
        <dbReference type="SAM" id="SignalP"/>
    </source>
</evidence>
<accession>A0A6L5B8G2</accession>
<evidence type="ECO:0000313" key="2">
    <source>
        <dbReference type="EMBL" id="KAF1001808.1"/>
    </source>
</evidence>
<dbReference type="Proteomes" id="UP000593563">
    <property type="component" value="Unassembled WGS sequence"/>
</dbReference>
<keyword evidence="3" id="KW-1185">Reference proteome</keyword>
<sequence>MFFLDRMWRQQNWRLRSLKLVQLMTSFLLSMAMEDLNASNSAYDRGSAADRLHLLGTQHESFNADGDIVDNDLDPALLEEINRLAC</sequence>
<gene>
    <name evidence="2" type="ORF">AG4045_018635</name>
</gene>
<keyword evidence="1" id="KW-0732">Signal</keyword>
<name>A0A6L5B8G2_APIGR</name>
<dbReference type="AlphaFoldDB" id="A0A6L5B8G2"/>
<comment type="caution">
    <text evidence="2">The sequence shown here is derived from an EMBL/GenBank/DDBJ whole genome shotgun (WGS) entry which is preliminary data.</text>
</comment>
<organism evidence="2 3">
    <name type="scientific">Apium graveolens</name>
    <name type="common">Celery</name>
    <dbReference type="NCBI Taxonomy" id="4045"/>
    <lineage>
        <taxon>Eukaryota</taxon>
        <taxon>Viridiplantae</taxon>
        <taxon>Streptophyta</taxon>
        <taxon>Embryophyta</taxon>
        <taxon>Tracheophyta</taxon>
        <taxon>Spermatophyta</taxon>
        <taxon>Magnoliopsida</taxon>
        <taxon>eudicotyledons</taxon>
        <taxon>Gunneridae</taxon>
        <taxon>Pentapetalae</taxon>
        <taxon>asterids</taxon>
        <taxon>campanulids</taxon>
        <taxon>Apiales</taxon>
        <taxon>Apiaceae</taxon>
        <taxon>Apioideae</taxon>
        <taxon>apioid superclade</taxon>
        <taxon>Apieae</taxon>
        <taxon>Apium</taxon>
    </lineage>
</organism>
<proteinExistence type="predicted"/>
<evidence type="ECO:0000313" key="3">
    <source>
        <dbReference type="Proteomes" id="UP000593563"/>
    </source>
</evidence>